<protein>
    <submittedName>
        <fullName evidence="1">799_t:CDS:1</fullName>
    </submittedName>
</protein>
<feature type="non-terminal residue" evidence="1">
    <location>
        <position position="1"/>
    </location>
</feature>
<sequence length="221" mass="26078">LNDDTLITAHHNMKLLVRLIIDEIEEGDRYKWIFTTGPTISVHHSGIGKFYLACSQCFELEPEYKESNCKRIDHFDCHGKLIIYINMMAKEVSIKLCHDIQHEKPIDLTIPPEIKHEIMENLYMDPVQLQSHLHQTFDISQITLKQINYWWFTFCQRFYKLDKDSVISARRFLENLNNNNQFCFEWKSELVTAIGFITPLLTKLLPVLSIHCDATYKTVKE</sequence>
<dbReference type="EMBL" id="CAJVPL010005843">
    <property type="protein sequence ID" value="CAG8660971.1"/>
    <property type="molecule type" value="Genomic_DNA"/>
</dbReference>
<dbReference type="AlphaFoldDB" id="A0A9N9E5L1"/>
<proteinExistence type="predicted"/>
<comment type="caution">
    <text evidence="1">The sequence shown here is derived from an EMBL/GenBank/DDBJ whole genome shotgun (WGS) entry which is preliminary data.</text>
</comment>
<name>A0A9N9E5L1_9GLOM</name>
<evidence type="ECO:0000313" key="1">
    <source>
        <dbReference type="EMBL" id="CAG8660971.1"/>
    </source>
</evidence>
<reference evidence="1" key="1">
    <citation type="submission" date="2021-06" db="EMBL/GenBank/DDBJ databases">
        <authorList>
            <person name="Kallberg Y."/>
            <person name="Tangrot J."/>
            <person name="Rosling A."/>
        </authorList>
    </citation>
    <scope>NUCLEOTIDE SEQUENCE</scope>
    <source>
        <strain evidence="1">MT106</strain>
    </source>
</reference>
<organism evidence="1 2">
    <name type="scientific">Ambispora gerdemannii</name>
    <dbReference type="NCBI Taxonomy" id="144530"/>
    <lineage>
        <taxon>Eukaryota</taxon>
        <taxon>Fungi</taxon>
        <taxon>Fungi incertae sedis</taxon>
        <taxon>Mucoromycota</taxon>
        <taxon>Glomeromycotina</taxon>
        <taxon>Glomeromycetes</taxon>
        <taxon>Archaeosporales</taxon>
        <taxon>Ambisporaceae</taxon>
        <taxon>Ambispora</taxon>
    </lineage>
</organism>
<dbReference type="Proteomes" id="UP000789831">
    <property type="component" value="Unassembled WGS sequence"/>
</dbReference>
<accession>A0A9N9E5L1</accession>
<dbReference type="OrthoDB" id="2436054at2759"/>
<gene>
    <name evidence="1" type="ORF">AGERDE_LOCUS11812</name>
</gene>
<keyword evidence="2" id="KW-1185">Reference proteome</keyword>
<evidence type="ECO:0000313" key="2">
    <source>
        <dbReference type="Proteomes" id="UP000789831"/>
    </source>
</evidence>